<reference evidence="1 2" key="1">
    <citation type="journal article" date="2021" name="Plant Biotechnol. J.">
        <title>Multi-omics assisted identification of the key and species-specific regulatory components of drought-tolerant mechanisms in Gossypium stocksii.</title>
        <authorList>
            <person name="Yu D."/>
            <person name="Ke L."/>
            <person name="Zhang D."/>
            <person name="Wu Y."/>
            <person name="Sun Y."/>
            <person name="Mei J."/>
            <person name="Sun J."/>
            <person name="Sun Y."/>
        </authorList>
    </citation>
    <scope>NUCLEOTIDE SEQUENCE [LARGE SCALE GENOMIC DNA]</scope>
    <source>
        <strain evidence="2">cv. E1</strain>
        <tissue evidence="1">Leaf</tissue>
    </source>
</reference>
<comment type="caution">
    <text evidence="1">The sequence shown here is derived from an EMBL/GenBank/DDBJ whole genome shotgun (WGS) entry which is preliminary data.</text>
</comment>
<dbReference type="Proteomes" id="UP000828251">
    <property type="component" value="Unassembled WGS sequence"/>
</dbReference>
<keyword evidence="2" id="KW-1185">Reference proteome</keyword>
<dbReference type="EMBL" id="JAIQCV010000013">
    <property type="protein sequence ID" value="KAH1032697.1"/>
    <property type="molecule type" value="Genomic_DNA"/>
</dbReference>
<name>A0A9D3UA32_9ROSI</name>
<sequence length="81" mass="9436">NSKEPYIEKFKRAISGSSQRAFNQEAHKEPYIRMLIRAVVCLQHMQNHNQSRCSEELLTGSSQEPYNGKLKRVIYQDAHES</sequence>
<evidence type="ECO:0000313" key="2">
    <source>
        <dbReference type="Proteomes" id="UP000828251"/>
    </source>
</evidence>
<proteinExistence type="predicted"/>
<evidence type="ECO:0000313" key="1">
    <source>
        <dbReference type="EMBL" id="KAH1032697.1"/>
    </source>
</evidence>
<gene>
    <name evidence="1" type="ORF">J1N35_044871</name>
</gene>
<protein>
    <submittedName>
        <fullName evidence="1">Uncharacterized protein</fullName>
    </submittedName>
</protein>
<accession>A0A9D3UA32</accession>
<feature type="non-terminal residue" evidence="1">
    <location>
        <position position="1"/>
    </location>
</feature>
<organism evidence="1 2">
    <name type="scientific">Gossypium stocksii</name>
    <dbReference type="NCBI Taxonomy" id="47602"/>
    <lineage>
        <taxon>Eukaryota</taxon>
        <taxon>Viridiplantae</taxon>
        <taxon>Streptophyta</taxon>
        <taxon>Embryophyta</taxon>
        <taxon>Tracheophyta</taxon>
        <taxon>Spermatophyta</taxon>
        <taxon>Magnoliopsida</taxon>
        <taxon>eudicotyledons</taxon>
        <taxon>Gunneridae</taxon>
        <taxon>Pentapetalae</taxon>
        <taxon>rosids</taxon>
        <taxon>malvids</taxon>
        <taxon>Malvales</taxon>
        <taxon>Malvaceae</taxon>
        <taxon>Malvoideae</taxon>
        <taxon>Gossypium</taxon>
    </lineage>
</organism>
<dbReference type="AlphaFoldDB" id="A0A9D3UA32"/>